<keyword evidence="3" id="KW-1185">Reference proteome</keyword>
<feature type="domain" description="DUF2779" evidence="1">
    <location>
        <begin position="498"/>
        <end position="639"/>
    </location>
</feature>
<dbReference type="Proteomes" id="UP000254792">
    <property type="component" value="Chromosome"/>
</dbReference>
<accession>A0A345Z3A3</accession>
<dbReference type="EMBL" id="CP031376">
    <property type="protein sequence ID" value="AXK51082.1"/>
    <property type="molecule type" value="Genomic_DNA"/>
</dbReference>
<gene>
    <name evidence="2" type="ORF">SALLE_v1c04080</name>
</gene>
<reference evidence="2 3" key="1">
    <citation type="submission" date="2018-07" db="EMBL/GenBank/DDBJ databases">
        <title>Complete genome sequence of Spiroplasma alleghenense PLHS-1 (ATCC 51752).</title>
        <authorList>
            <person name="Chou L."/>
            <person name="Lee T.-Y."/>
            <person name="Tsai Y.-M."/>
            <person name="Kuo C.-H."/>
        </authorList>
    </citation>
    <scope>NUCLEOTIDE SEQUENCE [LARGE SCALE GENOMIC DNA]</scope>
    <source>
        <strain evidence="2 3">PLHS-1</strain>
    </source>
</reference>
<proteinExistence type="predicted"/>
<sequence>MSKIFSSKLTKEDFKRALSSCYKEMWVLHSQENFNQALLWNKNKVLQFNLKNEISEEGDFDSSGSSIDLFETYFKIFESENDSENLENAELRKKWKEKWLDLNDNSALDVDGFDLTKFEGESIIDGNLVGEAAKQYFESLNIQTNLNRNQKLKTFDLSGLPFVNAVEKTKELINSKEYEYLFEAAFEYDDFNLRTRCDILEINNHNDTFKIIEIKATSKVKEDHFFDLMYQYFILEKNGLKINDVALGHIRSNYIRGQDFNEFNLNLSEMCEQLIEDYPIISFEECLAEINGEIIPENYLEADDLNYNGFFIIDELSYGESQKRLKIFELIKIFESQFEITEIIKQITELLSLGFEDSLNLLLSNNCSTVIKKNLKNKFVKISESDNPVYCHHVIAYFDKNKENIFNFTNINKKTKALIHYESQKIYLDEFKSLFDSEIPVKPKDKSTYFRPENFRHFEVYKKFHSNPATFRDEDIIFKEEKNILESLLAKYTSFPIYMYDFETVKWAIPKYNNSKSYQQIPFQYSIDVLTDKNYDYKKPETMKHFDFLANSSDDPRPEFIKNFLKDIFSCGKGIYVAYNDSFEKMVLKQMAVLFPKYQKSLIYIVQNTIDLMDFFKGNSKKSIPWFLIYHPAFHGSYSIKKTQPALDNSFNYNDLSINKGDKASQTFREFSDGNISSKIWNSKIRPDMIKYCNRDTLAMVVVLQRIKEIFKNWQENN</sequence>
<evidence type="ECO:0000313" key="3">
    <source>
        <dbReference type="Proteomes" id="UP000254792"/>
    </source>
</evidence>
<evidence type="ECO:0000259" key="1">
    <source>
        <dbReference type="Pfam" id="PF11074"/>
    </source>
</evidence>
<dbReference type="KEGG" id="salx:SALLE_v1c04080"/>
<protein>
    <recommendedName>
        <fullName evidence="1">DUF2779 domain-containing protein</fullName>
    </recommendedName>
</protein>
<organism evidence="2 3">
    <name type="scientific">Spiroplasma alleghenense</name>
    <dbReference type="NCBI Taxonomy" id="216931"/>
    <lineage>
        <taxon>Bacteria</taxon>
        <taxon>Bacillati</taxon>
        <taxon>Mycoplasmatota</taxon>
        <taxon>Mollicutes</taxon>
        <taxon>Entomoplasmatales</taxon>
        <taxon>Spiroplasmataceae</taxon>
        <taxon>Spiroplasma</taxon>
    </lineage>
</organism>
<dbReference type="RefSeq" id="WP_162807930.1">
    <property type="nucleotide sequence ID" value="NZ_CP031376.1"/>
</dbReference>
<evidence type="ECO:0000313" key="2">
    <source>
        <dbReference type="EMBL" id="AXK51082.1"/>
    </source>
</evidence>
<dbReference type="Pfam" id="PF11074">
    <property type="entry name" value="DUF2779"/>
    <property type="match status" value="1"/>
</dbReference>
<name>A0A345Z3A3_9MOLU</name>
<dbReference type="InterPro" id="IPR021301">
    <property type="entry name" value="DUF2779"/>
</dbReference>
<dbReference type="AlphaFoldDB" id="A0A345Z3A3"/>